<dbReference type="AlphaFoldDB" id="A0A2T0PT46"/>
<reference evidence="1 2" key="1">
    <citation type="submission" date="2018-03" db="EMBL/GenBank/DDBJ databases">
        <title>Genomic Encyclopedia of Archaeal and Bacterial Type Strains, Phase II (KMG-II): from individual species to whole genera.</title>
        <authorList>
            <person name="Goeker M."/>
        </authorList>
    </citation>
    <scope>NUCLEOTIDE SEQUENCE [LARGE SCALE GENOMIC DNA]</scope>
    <source>
        <strain evidence="1 2">DSM 45601</strain>
    </source>
</reference>
<dbReference type="OrthoDB" id="4290974at2"/>
<dbReference type="Pfam" id="PF19730">
    <property type="entry name" value="DUF6221"/>
    <property type="match status" value="1"/>
</dbReference>
<organism evidence="1 2">
    <name type="scientific">Allonocardiopsis opalescens</name>
    <dbReference type="NCBI Taxonomy" id="1144618"/>
    <lineage>
        <taxon>Bacteria</taxon>
        <taxon>Bacillati</taxon>
        <taxon>Actinomycetota</taxon>
        <taxon>Actinomycetes</taxon>
        <taxon>Streptosporangiales</taxon>
        <taxon>Allonocardiopsis</taxon>
    </lineage>
</organism>
<proteinExistence type="predicted"/>
<evidence type="ECO:0000313" key="2">
    <source>
        <dbReference type="Proteomes" id="UP000237846"/>
    </source>
</evidence>
<sequence>MTITDFLYARLAEDEDTALTAAGGSMYQHGRWSLRPTSDGADVLTRGFYVILSDELPEVAAHVVRHHPDRVLAEVKVKRQILAEYEAAIRDDRDIVNDEWVSGQNQGAVNALKPVIHLLAAVYRDHPDYQKDWTP</sequence>
<gene>
    <name evidence="1" type="ORF">CLV72_11241</name>
</gene>
<evidence type="ECO:0000313" key="1">
    <source>
        <dbReference type="EMBL" id="PRX91968.1"/>
    </source>
</evidence>
<dbReference type="InterPro" id="IPR046193">
    <property type="entry name" value="DUF6221"/>
</dbReference>
<comment type="caution">
    <text evidence="1">The sequence shown here is derived from an EMBL/GenBank/DDBJ whole genome shotgun (WGS) entry which is preliminary data.</text>
</comment>
<protein>
    <submittedName>
        <fullName evidence="1">Uncharacterized protein</fullName>
    </submittedName>
</protein>
<accession>A0A2T0PT46</accession>
<keyword evidence="2" id="KW-1185">Reference proteome</keyword>
<dbReference type="EMBL" id="PVZC01000012">
    <property type="protein sequence ID" value="PRX91968.1"/>
    <property type="molecule type" value="Genomic_DNA"/>
</dbReference>
<dbReference type="Proteomes" id="UP000237846">
    <property type="component" value="Unassembled WGS sequence"/>
</dbReference>
<dbReference type="RefSeq" id="WP_106253306.1">
    <property type="nucleotide sequence ID" value="NZ_PVZC01000012.1"/>
</dbReference>
<name>A0A2T0PT46_9ACTN</name>